<dbReference type="PANTHER" id="PTHR46865:SF2">
    <property type="entry name" value="MONOOXYGENASE"/>
    <property type="match status" value="1"/>
</dbReference>
<keyword evidence="2" id="KW-0503">Monooxygenase</keyword>
<dbReference type="PANTHER" id="PTHR46865">
    <property type="entry name" value="OXIDOREDUCTASE-RELATED"/>
    <property type="match status" value="1"/>
</dbReference>
<dbReference type="SUPFAM" id="SSF51905">
    <property type="entry name" value="FAD/NAD(P)-binding domain"/>
    <property type="match status" value="1"/>
</dbReference>
<proteinExistence type="predicted"/>
<dbReference type="Pfam" id="PF01494">
    <property type="entry name" value="FAD_binding_3"/>
    <property type="match status" value="1"/>
</dbReference>
<dbReference type="HOGENOM" id="CLU_009665_1_0_11"/>
<protein>
    <submittedName>
        <fullName evidence="3">2-polyprenyl-6-methoxyphenol hydroxylase-like FAD-dependent oxidoreductase</fullName>
    </submittedName>
    <submittedName>
        <fullName evidence="2">FAD-binding monooxygenase</fullName>
    </submittedName>
</protein>
<dbReference type="InterPro" id="IPR051704">
    <property type="entry name" value="FAD_aromatic-hydroxylase"/>
</dbReference>
<dbReference type="InterPro" id="IPR002938">
    <property type="entry name" value="FAD-bd"/>
</dbReference>
<dbReference type="GO" id="GO:0071949">
    <property type="term" value="F:FAD binding"/>
    <property type="evidence" value="ECO:0007669"/>
    <property type="project" value="InterPro"/>
</dbReference>
<reference evidence="3 4" key="2">
    <citation type="submission" date="2021-03" db="EMBL/GenBank/DDBJ databases">
        <title>Genomic Encyclopedia of Type Strains, Phase IV (KMG-IV): sequencing the most valuable type-strain genomes for metagenomic binning, comparative biology and taxonomic classification.</title>
        <authorList>
            <person name="Goeker M."/>
        </authorList>
    </citation>
    <scope>NUCLEOTIDE SEQUENCE [LARGE SCALE GENOMIC DNA]</scope>
    <source>
        <strain evidence="3 4">DSM 41954</strain>
    </source>
</reference>
<dbReference type="GO" id="GO:0004497">
    <property type="term" value="F:monooxygenase activity"/>
    <property type="evidence" value="ECO:0007669"/>
    <property type="project" value="UniProtKB-KW"/>
</dbReference>
<reference evidence="2" key="1">
    <citation type="submission" date="2014-05" db="EMBL/GenBank/DDBJ databases">
        <authorList>
            <person name="Horn Fabian"/>
        </authorList>
    </citation>
    <scope>NUCLEOTIDE SEQUENCE</scope>
</reference>
<dbReference type="PRINTS" id="PR00420">
    <property type="entry name" value="RNGMNOXGNASE"/>
</dbReference>
<sequence>MTPTGPSMDVSTTAKRTVLISGASISGPALAYWLRRSGCAVTVVEKASTLRDGGYPIDIRGTAIEVVRRMGILPQLRDAHIDSRRCTFLDADGSQVASVNAHAVAGSVEGQDLEVRRGDLAAILYEKVRDDVEFLFNDSIDTLDQSEQGVDVTFHSGRRRTFDLVVGADGMHSHTRESLFGPEERFHRYLGYCFAIFTMPNTFGLSREVMMWNTPGKAAALYAVGDNDELHAFLTFHQPEPPFDALRNPDAQRDLVATVFAGAGWEVPAMVNAMRDADDLFFDTAGQIRMPHWSSGRVALVGDAAYAPSFLTGQGSSLALAGAYMLADALATNRDHTAAFAAYERDVREFVAMNQALVDNGAARLFPTTERALEQRNTMLRDLVTMPTPTPRPAHSALTLPEFAPMP</sequence>
<dbReference type="Gene3D" id="3.30.9.10">
    <property type="entry name" value="D-Amino Acid Oxidase, subunit A, domain 2"/>
    <property type="match status" value="1"/>
</dbReference>
<gene>
    <name evidence="3" type="ORF">J2Z30_007058</name>
    <name evidence="2" type="ORF">SIRAN1941</name>
</gene>
<feature type="domain" description="FAD-binding" evidence="1">
    <location>
        <begin position="17"/>
        <end position="341"/>
    </location>
</feature>
<dbReference type="InterPro" id="IPR036188">
    <property type="entry name" value="FAD/NAD-bd_sf"/>
</dbReference>
<evidence type="ECO:0000313" key="2">
    <source>
        <dbReference type="EMBL" id="CDR04959.1"/>
    </source>
</evidence>
<dbReference type="AlphaFoldDB" id="A0A060ZGP9"/>
<evidence type="ECO:0000259" key="1">
    <source>
        <dbReference type="Pfam" id="PF01494"/>
    </source>
</evidence>
<evidence type="ECO:0000313" key="4">
    <source>
        <dbReference type="Proteomes" id="UP000756710"/>
    </source>
</evidence>
<dbReference type="EMBL" id="JAGGLR010000022">
    <property type="protein sequence ID" value="MBP2066010.1"/>
    <property type="molecule type" value="Genomic_DNA"/>
</dbReference>
<dbReference type="Proteomes" id="UP000756710">
    <property type="component" value="Unassembled WGS sequence"/>
</dbReference>
<name>A0A060ZGP9_9ACTN</name>
<dbReference type="Gene3D" id="3.50.50.60">
    <property type="entry name" value="FAD/NAD(P)-binding domain"/>
    <property type="match status" value="1"/>
</dbReference>
<dbReference type="RefSeq" id="WP_044568411.1">
    <property type="nucleotide sequence ID" value="NZ_BAABDR010000054.1"/>
</dbReference>
<keyword evidence="2" id="KW-0560">Oxidoreductase</keyword>
<evidence type="ECO:0000313" key="3">
    <source>
        <dbReference type="EMBL" id="MBP2066010.1"/>
    </source>
</evidence>
<keyword evidence="4" id="KW-1185">Reference proteome</keyword>
<accession>A0A060ZGP9</accession>
<organism evidence="2">
    <name type="scientific">Streptomyces iranensis</name>
    <dbReference type="NCBI Taxonomy" id="576784"/>
    <lineage>
        <taxon>Bacteria</taxon>
        <taxon>Bacillati</taxon>
        <taxon>Actinomycetota</taxon>
        <taxon>Actinomycetes</taxon>
        <taxon>Kitasatosporales</taxon>
        <taxon>Streptomycetaceae</taxon>
        <taxon>Streptomyces</taxon>
        <taxon>Streptomyces violaceusniger group</taxon>
    </lineage>
</organism>
<dbReference type="EMBL" id="LK022848">
    <property type="protein sequence ID" value="CDR04959.1"/>
    <property type="molecule type" value="Genomic_DNA"/>
</dbReference>